<dbReference type="PANTHER" id="PTHR37937">
    <property type="entry name" value="CONJUGATIVE TRANSFER: DNA TRANSPORT"/>
    <property type="match status" value="1"/>
</dbReference>
<sequence>MQRNPQLAFVVDIIIGAACYFGIMLSVHLITGAPLHPKTPLDAIKFYKLTFPKSLLIWWIGIAFTGGIAALFNPFRGFDKIHGTARYAKEKDIKKMGLRNDSGVILGLKSGKWLRSLEARDTRSVTVVAPPRTGKTAGIIIPSILTTTSSFIALDIKGEIYDLTHFWRSQFSEVIRFAPAENGSMKWNPLSSKELPTSWTDIEVHISRICETLFPLPEKSTHWMEAARRIFRFWALYLINMNGETSCAEILKNVLTGDSQGAVEAALLDDNLPERIRLEGNMIIDMGDREYKDVFSTFNTQMDIFLDPRVAENTSDSDFSLSDLRKKRISVYLVVSDEDSPRLKKLLTVFLEYAANVYFRKQPDDDELTVMIYLDEFKRLGKIDKVKEIPALGAGYRLGVVFVVQTVAQLNDVYGEDGAKIFFGTTSYHVYFTQTEESSAEKISKTIGHKTVRTRSVSGKLLEVRNKTEGETGIPLIRANDIMSMSKREVLILAQNNFKRPIKAKSALWFKDQNLRKAVEWRPQEATE</sequence>
<evidence type="ECO:0000313" key="9">
    <source>
        <dbReference type="Proteomes" id="UP000438699"/>
    </source>
</evidence>
<gene>
    <name evidence="8" type="ORF">F8A88_15385</name>
</gene>
<protein>
    <submittedName>
        <fullName evidence="8">Type IV secretion system DNA-binding domain-containing protein</fullName>
    </submittedName>
</protein>
<dbReference type="InterPro" id="IPR051539">
    <property type="entry name" value="T4SS-coupling_protein"/>
</dbReference>
<reference evidence="8 9" key="1">
    <citation type="journal article" date="2017" name="Int. J. Syst. Evol. Microbiol.">
        <title>Desulfovibrio senegalensis sp. nov., a mesophilic sulfate reducer isolated from marine sediment.</title>
        <authorList>
            <person name="Thioye A."/>
            <person name="Gam Z.B.A."/>
            <person name="Mbengue M."/>
            <person name="Cayol J.L."/>
            <person name="Joseph-Bartoli M."/>
            <person name="Toure-Kane C."/>
            <person name="Labat M."/>
        </authorList>
    </citation>
    <scope>NUCLEOTIDE SEQUENCE [LARGE SCALE GENOMIC DNA]</scope>
    <source>
        <strain evidence="8 9">DSM 101509</strain>
    </source>
</reference>
<dbReference type="CDD" id="cd01127">
    <property type="entry name" value="TrwB_TraG_TraD_VirD4"/>
    <property type="match status" value="1"/>
</dbReference>
<evidence type="ECO:0000256" key="1">
    <source>
        <dbReference type="ARBA" id="ARBA00004651"/>
    </source>
</evidence>
<keyword evidence="6 7" id="KW-0472">Membrane</keyword>
<comment type="similarity">
    <text evidence="2">Belongs to the VirD4/TraG family.</text>
</comment>
<dbReference type="Gene3D" id="3.40.50.300">
    <property type="entry name" value="P-loop containing nucleotide triphosphate hydrolases"/>
    <property type="match status" value="1"/>
</dbReference>
<keyword evidence="5 7" id="KW-1133">Transmembrane helix</keyword>
<evidence type="ECO:0000256" key="4">
    <source>
        <dbReference type="ARBA" id="ARBA00022692"/>
    </source>
</evidence>
<comment type="caution">
    <text evidence="8">The sequence shown here is derived from an EMBL/GenBank/DDBJ whole genome shotgun (WGS) entry which is preliminary data.</text>
</comment>
<evidence type="ECO:0000256" key="6">
    <source>
        <dbReference type="ARBA" id="ARBA00023136"/>
    </source>
</evidence>
<name>A0A6N6MZ51_9BACT</name>
<proteinExistence type="inferred from homology"/>
<feature type="transmembrane region" description="Helical" evidence="7">
    <location>
        <begin position="7"/>
        <end position="35"/>
    </location>
</feature>
<evidence type="ECO:0000256" key="3">
    <source>
        <dbReference type="ARBA" id="ARBA00022475"/>
    </source>
</evidence>
<dbReference type="Pfam" id="PF02534">
    <property type="entry name" value="T4SS-DNA_transf"/>
    <property type="match status" value="1"/>
</dbReference>
<evidence type="ECO:0000256" key="5">
    <source>
        <dbReference type="ARBA" id="ARBA00022989"/>
    </source>
</evidence>
<evidence type="ECO:0000256" key="7">
    <source>
        <dbReference type="SAM" id="Phobius"/>
    </source>
</evidence>
<comment type="subcellular location">
    <subcellularLocation>
        <location evidence="1">Cell membrane</location>
        <topology evidence="1">Multi-pass membrane protein</topology>
    </subcellularLocation>
</comment>
<dbReference type="GO" id="GO:0005886">
    <property type="term" value="C:plasma membrane"/>
    <property type="evidence" value="ECO:0007669"/>
    <property type="project" value="UniProtKB-SubCell"/>
</dbReference>
<dbReference type="InterPro" id="IPR003688">
    <property type="entry name" value="TraG/VirD4"/>
</dbReference>
<dbReference type="OrthoDB" id="9759295at2"/>
<keyword evidence="8" id="KW-0238">DNA-binding</keyword>
<accession>A0A6N6MZ51</accession>
<evidence type="ECO:0000256" key="2">
    <source>
        <dbReference type="ARBA" id="ARBA00008806"/>
    </source>
</evidence>
<keyword evidence="4 7" id="KW-0812">Transmembrane</keyword>
<dbReference type="Proteomes" id="UP000438699">
    <property type="component" value="Unassembled WGS sequence"/>
</dbReference>
<dbReference type="InterPro" id="IPR027417">
    <property type="entry name" value="P-loop_NTPase"/>
</dbReference>
<dbReference type="AlphaFoldDB" id="A0A6N6MZ51"/>
<organism evidence="8 9">
    <name type="scientific">Pseudodesulfovibrio senegalensis</name>
    <dbReference type="NCBI Taxonomy" id="1721087"/>
    <lineage>
        <taxon>Bacteria</taxon>
        <taxon>Pseudomonadati</taxon>
        <taxon>Thermodesulfobacteriota</taxon>
        <taxon>Desulfovibrionia</taxon>
        <taxon>Desulfovibrionales</taxon>
        <taxon>Desulfovibrionaceae</taxon>
    </lineage>
</organism>
<dbReference type="PANTHER" id="PTHR37937:SF1">
    <property type="entry name" value="CONJUGATIVE TRANSFER: DNA TRANSPORT"/>
    <property type="match status" value="1"/>
</dbReference>
<dbReference type="GO" id="GO:0003677">
    <property type="term" value="F:DNA binding"/>
    <property type="evidence" value="ECO:0007669"/>
    <property type="project" value="UniProtKB-KW"/>
</dbReference>
<dbReference type="EMBL" id="WAIE01000011">
    <property type="protein sequence ID" value="KAB1437307.1"/>
    <property type="molecule type" value="Genomic_DNA"/>
</dbReference>
<dbReference type="SUPFAM" id="SSF52540">
    <property type="entry name" value="P-loop containing nucleoside triphosphate hydrolases"/>
    <property type="match status" value="1"/>
</dbReference>
<feature type="transmembrane region" description="Helical" evidence="7">
    <location>
        <begin position="55"/>
        <end position="72"/>
    </location>
</feature>
<keyword evidence="3" id="KW-1003">Cell membrane</keyword>
<dbReference type="RefSeq" id="WP_151152074.1">
    <property type="nucleotide sequence ID" value="NZ_WAIE01000011.1"/>
</dbReference>
<evidence type="ECO:0000313" key="8">
    <source>
        <dbReference type="EMBL" id="KAB1437307.1"/>
    </source>
</evidence>
<keyword evidence="9" id="KW-1185">Reference proteome</keyword>